<gene>
    <name evidence="10" type="ORF">HYH03_011213</name>
</gene>
<accession>A0A835XUD7</accession>
<evidence type="ECO:0000256" key="5">
    <source>
        <dbReference type="ARBA" id="ARBA00022989"/>
    </source>
</evidence>
<dbReference type="PANTHER" id="PTHR12483">
    <property type="entry name" value="SOLUTE CARRIER FAMILY 31 COPPER TRANSPORTERS"/>
    <property type="match status" value="1"/>
</dbReference>
<feature type="compositionally biased region" description="Pro residues" evidence="7">
    <location>
        <begin position="201"/>
        <end position="210"/>
    </location>
</feature>
<organism evidence="10 11">
    <name type="scientific">Edaphochlamys debaryana</name>
    <dbReference type="NCBI Taxonomy" id="47281"/>
    <lineage>
        <taxon>Eukaryota</taxon>
        <taxon>Viridiplantae</taxon>
        <taxon>Chlorophyta</taxon>
        <taxon>core chlorophytes</taxon>
        <taxon>Chlorophyceae</taxon>
        <taxon>CS clade</taxon>
        <taxon>Chlamydomonadales</taxon>
        <taxon>Chlamydomonadales incertae sedis</taxon>
        <taxon>Edaphochlamys</taxon>
    </lineage>
</organism>
<keyword evidence="9" id="KW-0732">Signal</keyword>
<feature type="compositionally biased region" description="Pro residues" evidence="7">
    <location>
        <begin position="226"/>
        <end position="240"/>
    </location>
</feature>
<comment type="subcellular location">
    <subcellularLocation>
        <location evidence="1">Membrane</location>
    </subcellularLocation>
</comment>
<evidence type="ECO:0008006" key="12">
    <source>
        <dbReference type="Google" id="ProtNLM"/>
    </source>
</evidence>
<dbReference type="EMBL" id="JAEHOE010000062">
    <property type="protein sequence ID" value="KAG2490413.1"/>
    <property type="molecule type" value="Genomic_DNA"/>
</dbReference>
<comment type="similarity">
    <text evidence="2">Belongs to the copper transporter (Ctr) (TC 1.A.56) family. SLC31A subfamily.</text>
</comment>
<evidence type="ECO:0000256" key="1">
    <source>
        <dbReference type="ARBA" id="ARBA00004370"/>
    </source>
</evidence>
<dbReference type="OrthoDB" id="73901at2759"/>
<dbReference type="InterPro" id="IPR007274">
    <property type="entry name" value="Cop_transporter"/>
</dbReference>
<dbReference type="GO" id="GO:0016020">
    <property type="term" value="C:membrane"/>
    <property type="evidence" value="ECO:0007669"/>
    <property type="project" value="UniProtKB-SubCell"/>
</dbReference>
<proteinExistence type="inferred from homology"/>
<feature type="chain" id="PRO_5032622382" description="Copper transporter" evidence="9">
    <location>
        <begin position="27"/>
        <end position="623"/>
    </location>
</feature>
<reference evidence="10" key="1">
    <citation type="journal article" date="2020" name="bioRxiv">
        <title>Comparative genomics of Chlamydomonas.</title>
        <authorList>
            <person name="Craig R.J."/>
            <person name="Hasan A.R."/>
            <person name="Ness R.W."/>
            <person name="Keightley P.D."/>
        </authorList>
    </citation>
    <scope>NUCLEOTIDE SEQUENCE</scope>
    <source>
        <strain evidence="10">CCAP 11/70</strain>
    </source>
</reference>
<comment type="caution">
    <text evidence="10">The sequence shown here is derived from an EMBL/GenBank/DDBJ whole genome shotgun (WGS) entry which is preliminary data.</text>
</comment>
<keyword evidence="4" id="KW-0813">Transport</keyword>
<evidence type="ECO:0000256" key="6">
    <source>
        <dbReference type="ARBA" id="ARBA00023136"/>
    </source>
</evidence>
<feature type="transmembrane region" description="Helical" evidence="8">
    <location>
        <begin position="546"/>
        <end position="565"/>
    </location>
</feature>
<keyword evidence="3 8" id="KW-0812">Transmembrane</keyword>
<dbReference type="GO" id="GO:0005375">
    <property type="term" value="F:copper ion transmembrane transporter activity"/>
    <property type="evidence" value="ECO:0007669"/>
    <property type="project" value="InterPro"/>
</dbReference>
<evidence type="ECO:0000256" key="4">
    <source>
        <dbReference type="ARBA" id="ARBA00022796"/>
    </source>
</evidence>
<feature type="signal peptide" evidence="9">
    <location>
        <begin position="1"/>
        <end position="26"/>
    </location>
</feature>
<evidence type="ECO:0000256" key="9">
    <source>
        <dbReference type="SAM" id="SignalP"/>
    </source>
</evidence>
<keyword evidence="5 8" id="KW-1133">Transmembrane helix</keyword>
<name>A0A835XUD7_9CHLO</name>
<sequence>MAGRSHLLLGGPLLALVVLAATTALAQDCPPPPVVDVAALCSQEPARGAIGCSMYRLCNNATLSPAIFPPLCESWRFVSSLCSDDAAISAAAGCAQLQASYASEAQFRSCLRPYAAASTARALNLTLTACDDMDGMPMAGCKECTRESCPDPFLYYALGCVDMDMGQCDPWRAFCSRDAAPIGRAAAVLCLFNTTGIVAPPRPSSPPPPTVAVTPSPSPADALSPSPMPAPTPTPTPTPSPAALDACITSPAMPTCAGYEYPATSIAADLAGLCTSMPYMPGCSIRAACQAGKVTGDFCAPMNLLASICIDMPSMGQCKNYNRLCANGTAVAQCSALPGIPGLPSTRQAQQATDAMCGSMYMWQCDECSSLSCKDYLGSITSMCTEMPYMVGCDVFASWCAASSAWQGVNGSDVSSFCAGASVYGGSTSSSSIPSMLMFFHQRVGELILFREWLPKTTGQAVGSCFAIIGMGFTAVALRTLKTILGLAAAVGRLGPLLTPGSRGGRLWWCPTGGQSLLNVINAFITMLVTTLDLFTMLVAMTFNGAYFAAVVAGYMLGALFLGHLGEAYKRRLQEELSAAGDPAAPILSNADPKSGEKQSQTAVALKRLQDSSEDEIASCCQV</sequence>
<evidence type="ECO:0000256" key="3">
    <source>
        <dbReference type="ARBA" id="ARBA00022692"/>
    </source>
</evidence>
<dbReference type="AlphaFoldDB" id="A0A835XUD7"/>
<dbReference type="Proteomes" id="UP000612055">
    <property type="component" value="Unassembled WGS sequence"/>
</dbReference>
<evidence type="ECO:0000256" key="7">
    <source>
        <dbReference type="SAM" id="MobiDB-lite"/>
    </source>
</evidence>
<dbReference type="Pfam" id="PF04145">
    <property type="entry name" value="Ctr"/>
    <property type="match status" value="2"/>
</dbReference>
<feature type="transmembrane region" description="Helical" evidence="8">
    <location>
        <begin position="461"/>
        <end position="478"/>
    </location>
</feature>
<keyword evidence="4" id="KW-0406">Ion transport</keyword>
<evidence type="ECO:0000256" key="2">
    <source>
        <dbReference type="ARBA" id="ARBA00006921"/>
    </source>
</evidence>
<dbReference type="PANTHER" id="PTHR12483:SF115">
    <property type="entry name" value="COPPER TRANSPORT PROTEIN"/>
    <property type="match status" value="1"/>
</dbReference>
<keyword evidence="4" id="KW-0186">Copper</keyword>
<evidence type="ECO:0000313" key="11">
    <source>
        <dbReference type="Proteomes" id="UP000612055"/>
    </source>
</evidence>
<evidence type="ECO:0000256" key="8">
    <source>
        <dbReference type="SAM" id="Phobius"/>
    </source>
</evidence>
<evidence type="ECO:0000313" key="10">
    <source>
        <dbReference type="EMBL" id="KAG2490413.1"/>
    </source>
</evidence>
<feature type="region of interest" description="Disordered" evidence="7">
    <location>
        <begin position="583"/>
        <end position="604"/>
    </location>
</feature>
<keyword evidence="6 8" id="KW-0472">Membrane</keyword>
<protein>
    <recommendedName>
        <fullName evidence="12">Copper transporter</fullName>
    </recommendedName>
</protein>
<feature type="region of interest" description="Disordered" evidence="7">
    <location>
        <begin position="201"/>
        <end position="241"/>
    </location>
</feature>
<feature type="compositionally biased region" description="Low complexity" evidence="7">
    <location>
        <begin position="211"/>
        <end position="225"/>
    </location>
</feature>
<keyword evidence="4" id="KW-0187">Copper transport</keyword>
<keyword evidence="11" id="KW-1185">Reference proteome</keyword>
<feature type="transmembrane region" description="Helical" evidence="8">
    <location>
        <begin position="516"/>
        <end position="540"/>
    </location>
</feature>